<dbReference type="InterPro" id="IPR009061">
    <property type="entry name" value="DNA-bd_dom_put_sf"/>
</dbReference>
<evidence type="ECO:0000313" key="1">
    <source>
        <dbReference type="EMBL" id="OHX21153.1"/>
    </source>
</evidence>
<dbReference type="InterPro" id="IPR052931">
    <property type="entry name" value="Prophage_regulatory_activator"/>
</dbReference>
<accession>A0ABX3CFQ3</accession>
<name>A0ABX3CFQ3_9NEIS</name>
<dbReference type="PANTHER" id="PTHR36154:SF1">
    <property type="entry name" value="DNA-BINDING TRANSCRIPTIONAL ACTIVATOR ALPA"/>
    <property type="match status" value="1"/>
</dbReference>
<dbReference type="InterPro" id="IPR010260">
    <property type="entry name" value="AlpA"/>
</dbReference>
<dbReference type="Proteomes" id="UP000180280">
    <property type="component" value="Unassembled WGS sequence"/>
</dbReference>
<protein>
    <recommendedName>
        <fullName evidence="3">AlpA family transcriptional regulator</fullName>
    </recommendedName>
</protein>
<proteinExistence type="predicted"/>
<dbReference type="Gene3D" id="1.10.238.160">
    <property type="match status" value="1"/>
</dbReference>
<sequence length="149" mass="16741">MLYRIGQHESFKELRMQSHKTHLPRPEAAVYLGVSIFTMNQWASEGKGPRSIRVGRQCVYQRGELDAFKASREPAQQATPAPITSSTDCLIRLPEVMRKTGMSRSWIYAQMKADMFPIAISLGARAVAWKQSSIDDWIASREAAAQEVA</sequence>
<comment type="caution">
    <text evidence="1">The sequence shown here is derived from an EMBL/GenBank/DDBJ whole genome shotgun (WGS) entry which is preliminary data.</text>
</comment>
<dbReference type="PANTHER" id="PTHR36154">
    <property type="entry name" value="DNA-BINDING TRANSCRIPTIONAL ACTIVATOR ALPA"/>
    <property type="match status" value="1"/>
</dbReference>
<dbReference type="EMBL" id="MKCT01000001">
    <property type="protein sequence ID" value="OHX21153.1"/>
    <property type="molecule type" value="Genomic_DNA"/>
</dbReference>
<keyword evidence="2" id="KW-1185">Reference proteome</keyword>
<evidence type="ECO:0000313" key="2">
    <source>
        <dbReference type="Proteomes" id="UP000180280"/>
    </source>
</evidence>
<dbReference type="Pfam" id="PF05930">
    <property type="entry name" value="Phage_AlpA"/>
    <property type="match status" value="1"/>
</dbReference>
<gene>
    <name evidence="1" type="ORF">BI344_01015</name>
</gene>
<dbReference type="SUPFAM" id="SSF46955">
    <property type="entry name" value="Putative DNA-binding domain"/>
    <property type="match status" value="1"/>
</dbReference>
<evidence type="ECO:0008006" key="3">
    <source>
        <dbReference type="Google" id="ProtNLM"/>
    </source>
</evidence>
<organism evidence="1 2">
    <name type="scientific">Chromobacterium sphagni</name>
    <dbReference type="NCBI Taxonomy" id="1903179"/>
    <lineage>
        <taxon>Bacteria</taxon>
        <taxon>Pseudomonadati</taxon>
        <taxon>Pseudomonadota</taxon>
        <taxon>Betaproteobacteria</taxon>
        <taxon>Neisseriales</taxon>
        <taxon>Chromobacteriaceae</taxon>
        <taxon>Chromobacterium</taxon>
    </lineage>
</organism>
<reference evidence="1 2" key="1">
    <citation type="submission" date="2016-09" db="EMBL/GenBank/DDBJ databases">
        <title>Chromobacterium muskegensis sp. nov., an insecticidal bacterium isolated from Sphagnum bogs.</title>
        <authorList>
            <person name="Sparks M.E."/>
            <person name="Blackburn M.B."/>
            <person name="Gundersen-Rindal D.E."/>
            <person name="Mitchell A."/>
            <person name="Farrar R."/>
            <person name="Kuhar D."/>
        </authorList>
    </citation>
    <scope>NUCLEOTIDE SEQUENCE [LARGE SCALE GENOMIC DNA]</scope>
    <source>
        <strain evidence="1 2">14B-1</strain>
    </source>
</reference>